<dbReference type="GO" id="GO:0005829">
    <property type="term" value="C:cytosol"/>
    <property type="evidence" value="ECO:0007669"/>
    <property type="project" value="TreeGrafter"/>
</dbReference>
<dbReference type="GO" id="GO:0009146">
    <property type="term" value="P:purine nucleoside triphosphate catabolic process"/>
    <property type="evidence" value="ECO:0007669"/>
    <property type="project" value="UniProtKB-UniRule"/>
</dbReference>
<name>A0A1I3P0T0_HALDA</name>
<feature type="binding site" evidence="10">
    <location>
        <position position="71"/>
    </location>
    <ligand>
        <name>substrate</name>
    </ligand>
</feature>
<proteinExistence type="inferred from homology"/>
<evidence type="ECO:0000256" key="8">
    <source>
        <dbReference type="ARBA" id="ARBA00051875"/>
    </source>
</evidence>
<comment type="function">
    <text evidence="10">Pyrophosphatase that catalyzes the hydrolysis of nucleoside triphosphates to their monophosphate derivatives, with a high preference for the non-canonical purine nucleotides XTP (xanthosine triphosphate), dITP (deoxyinosine triphosphate) and ITP. Seems to function as a house-cleaning enzyme that removes non-canonical purine nucleotides from the nucleotide pool, thus preventing their incorporation into DNA/RNA and avoiding chromosomal lesions.</text>
</comment>
<keyword evidence="13" id="KW-1185">Reference proteome</keyword>
<keyword evidence="5 10" id="KW-0378">Hydrolase</keyword>
<dbReference type="RefSeq" id="WP_075034643.1">
    <property type="nucleotide sequence ID" value="NZ_FOSB01000001.1"/>
</dbReference>
<keyword evidence="4 10" id="KW-0547">Nucleotide-binding</keyword>
<evidence type="ECO:0000256" key="10">
    <source>
        <dbReference type="HAMAP-Rule" id="MF_01405"/>
    </source>
</evidence>
<dbReference type="GO" id="GO:0009117">
    <property type="term" value="P:nucleotide metabolic process"/>
    <property type="evidence" value="ECO:0007669"/>
    <property type="project" value="UniProtKB-KW"/>
</dbReference>
<comment type="catalytic activity">
    <reaction evidence="10">
        <text>ITP + H2O = IMP + diphosphate + H(+)</text>
        <dbReference type="Rhea" id="RHEA:29399"/>
        <dbReference type="ChEBI" id="CHEBI:15377"/>
        <dbReference type="ChEBI" id="CHEBI:15378"/>
        <dbReference type="ChEBI" id="CHEBI:33019"/>
        <dbReference type="ChEBI" id="CHEBI:58053"/>
        <dbReference type="ChEBI" id="CHEBI:61402"/>
        <dbReference type="EC" id="3.6.1.66"/>
    </reaction>
</comment>
<feature type="binding site" evidence="10">
    <location>
        <position position="41"/>
    </location>
    <ligand>
        <name>Mg(2+)</name>
        <dbReference type="ChEBI" id="CHEBI:18420"/>
    </ligand>
</feature>
<comment type="catalytic activity">
    <reaction evidence="9 10">
        <text>XTP + H2O = XMP + diphosphate + H(+)</text>
        <dbReference type="Rhea" id="RHEA:28610"/>
        <dbReference type="ChEBI" id="CHEBI:15377"/>
        <dbReference type="ChEBI" id="CHEBI:15378"/>
        <dbReference type="ChEBI" id="CHEBI:33019"/>
        <dbReference type="ChEBI" id="CHEBI:57464"/>
        <dbReference type="ChEBI" id="CHEBI:61314"/>
        <dbReference type="EC" id="3.6.1.66"/>
    </reaction>
</comment>
<dbReference type="HAMAP" id="MF_01405">
    <property type="entry name" value="Non_canon_purine_NTPase"/>
    <property type="match status" value="1"/>
</dbReference>
<evidence type="ECO:0000256" key="6">
    <source>
        <dbReference type="ARBA" id="ARBA00022842"/>
    </source>
</evidence>
<keyword evidence="6 10" id="KW-0460">Magnesium</keyword>
<keyword evidence="7 10" id="KW-0546">Nucleotide metabolism</keyword>
<evidence type="ECO:0000256" key="4">
    <source>
        <dbReference type="ARBA" id="ARBA00022741"/>
    </source>
</evidence>
<evidence type="ECO:0000313" key="13">
    <source>
        <dbReference type="Proteomes" id="UP000183557"/>
    </source>
</evidence>
<dbReference type="GO" id="GO:0035870">
    <property type="term" value="F:dITP diphosphatase activity"/>
    <property type="evidence" value="ECO:0007669"/>
    <property type="project" value="UniProtKB-UniRule"/>
</dbReference>
<dbReference type="GO" id="GO:0036220">
    <property type="term" value="F:ITP diphosphatase activity"/>
    <property type="evidence" value="ECO:0007669"/>
    <property type="project" value="UniProtKB-UniRule"/>
</dbReference>
<evidence type="ECO:0000256" key="2">
    <source>
        <dbReference type="ARBA" id="ARBA00011738"/>
    </source>
</evidence>
<dbReference type="EMBL" id="FOSB01000001">
    <property type="protein sequence ID" value="SFJ15051.1"/>
    <property type="molecule type" value="Genomic_DNA"/>
</dbReference>
<accession>A0A1I3P0T0</accession>
<evidence type="ECO:0000256" key="11">
    <source>
        <dbReference type="RuleBase" id="RU003781"/>
    </source>
</evidence>
<keyword evidence="3 10" id="KW-0479">Metal-binding</keyword>
<dbReference type="InterPro" id="IPR020922">
    <property type="entry name" value="dITP/XTP_pyrophosphatase"/>
</dbReference>
<dbReference type="SUPFAM" id="SSF52972">
    <property type="entry name" value="ITPase-like"/>
    <property type="match status" value="1"/>
</dbReference>
<feature type="binding site" evidence="10">
    <location>
        <begin position="153"/>
        <end position="156"/>
    </location>
    <ligand>
        <name>substrate</name>
    </ligand>
</feature>
<reference evidence="13" key="1">
    <citation type="submission" date="2016-10" db="EMBL/GenBank/DDBJ databases">
        <authorList>
            <person name="Varghese N."/>
            <person name="Submissions S."/>
        </authorList>
    </citation>
    <scope>NUCLEOTIDE SEQUENCE [LARGE SCALE GENOMIC DNA]</scope>
    <source>
        <strain evidence="13">CGMCC 1.3704</strain>
    </source>
</reference>
<dbReference type="NCBIfam" id="TIGR00042">
    <property type="entry name" value="RdgB/HAM1 family non-canonical purine NTP pyrophosphatase"/>
    <property type="match status" value="1"/>
</dbReference>
<comment type="catalytic activity">
    <reaction evidence="8 10">
        <text>dITP + H2O = dIMP + diphosphate + H(+)</text>
        <dbReference type="Rhea" id="RHEA:28342"/>
        <dbReference type="ChEBI" id="CHEBI:15377"/>
        <dbReference type="ChEBI" id="CHEBI:15378"/>
        <dbReference type="ChEBI" id="CHEBI:33019"/>
        <dbReference type="ChEBI" id="CHEBI:61194"/>
        <dbReference type="ChEBI" id="CHEBI:61382"/>
        <dbReference type="EC" id="3.6.1.66"/>
    </reaction>
</comment>
<dbReference type="Pfam" id="PF01725">
    <property type="entry name" value="Ham1p_like"/>
    <property type="match status" value="1"/>
</dbReference>
<gene>
    <name evidence="12" type="ORF">SAMN04487936_101138</name>
</gene>
<comment type="similarity">
    <text evidence="1 10 11">Belongs to the HAM1 NTPase family.</text>
</comment>
<dbReference type="GO" id="GO:0000166">
    <property type="term" value="F:nucleotide binding"/>
    <property type="evidence" value="ECO:0007669"/>
    <property type="project" value="UniProtKB-KW"/>
</dbReference>
<evidence type="ECO:0000313" key="12">
    <source>
        <dbReference type="EMBL" id="SFJ15051.1"/>
    </source>
</evidence>
<comment type="subunit">
    <text evidence="2 10">Homodimer.</text>
</comment>
<evidence type="ECO:0000256" key="9">
    <source>
        <dbReference type="ARBA" id="ARBA00052017"/>
    </source>
</evidence>
<dbReference type="Gene3D" id="3.90.950.10">
    <property type="match status" value="1"/>
</dbReference>
<feature type="binding site" evidence="10">
    <location>
        <position position="70"/>
    </location>
    <ligand>
        <name>Mg(2+)</name>
        <dbReference type="ChEBI" id="CHEBI:18420"/>
    </ligand>
</feature>
<feature type="binding site" evidence="10">
    <location>
        <begin position="181"/>
        <end position="182"/>
    </location>
    <ligand>
        <name>substrate</name>
    </ligand>
</feature>
<feature type="active site" description="Proton acceptor" evidence="10">
    <location>
        <position position="70"/>
    </location>
</feature>
<organism evidence="12 13">
    <name type="scientific">Halobacillus dabanensis</name>
    <dbReference type="NCBI Taxonomy" id="240302"/>
    <lineage>
        <taxon>Bacteria</taxon>
        <taxon>Bacillati</taxon>
        <taxon>Bacillota</taxon>
        <taxon>Bacilli</taxon>
        <taxon>Bacillales</taxon>
        <taxon>Bacillaceae</taxon>
        <taxon>Halobacillus</taxon>
    </lineage>
</organism>
<dbReference type="Proteomes" id="UP000183557">
    <property type="component" value="Unassembled WGS sequence"/>
</dbReference>
<evidence type="ECO:0000256" key="7">
    <source>
        <dbReference type="ARBA" id="ARBA00023080"/>
    </source>
</evidence>
<dbReference type="GO" id="GO:0046872">
    <property type="term" value="F:metal ion binding"/>
    <property type="evidence" value="ECO:0007669"/>
    <property type="project" value="UniProtKB-KW"/>
</dbReference>
<dbReference type="CDD" id="cd00515">
    <property type="entry name" value="HAM1"/>
    <property type="match status" value="1"/>
</dbReference>
<evidence type="ECO:0000256" key="5">
    <source>
        <dbReference type="ARBA" id="ARBA00022801"/>
    </source>
</evidence>
<dbReference type="PANTHER" id="PTHR11067:SF9">
    <property type="entry name" value="INOSINE TRIPHOSPHATE PYROPHOSPHATASE"/>
    <property type="match status" value="1"/>
</dbReference>
<dbReference type="OrthoDB" id="9807456at2"/>
<dbReference type="STRING" id="240302.BN982_00479"/>
<dbReference type="AlphaFoldDB" id="A0A1I3P0T0"/>
<dbReference type="GO" id="GO:0017111">
    <property type="term" value="F:ribonucleoside triphosphate phosphatase activity"/>
    <property type="evidence" value="ECO:0007669"/>
    <property type="project" value="InterPro"/>
</dbReference>
<dbReference type="InterPro" id="IPR002637">
    <property type="entry name" value="RdgB/HAM1"/>
</dbReference>
<evidence type="ECO:0000256" key="1">
    <source>
        <dbReference type="ARBA" id="ARBA00008023"/>
    </source>
</evidence>
<dbReference type="PANTHER" id="PTHR11067">
    <property type="entry name" value="INOSINE TRIPHOSPHATE PYROPHOSPHATASE/HAM1 PROTEIN"/>
    <property type="match status" value="1"/>
</dbReference>
<dbReference type="NCBIfam" id="NF011397">
    <property type="entry name" value="PRK14822.1"/>
    <property type="match status" value="1"/>
</dbReference>
<dbReference type="InterPro" id="IPR029001">
    <property type="entry name" value="ITPase-like_fam"/>
</dbReference>
<evidence type="ECO:0000256" key="3">
    <source>
        <dbReference type="ARBA" id="ARBA00022723"/>
    </source>
</evidence>
<feature type="binding site" evidence="10">
    <location>
        <position position="176"/>
    </location>
    <ligand>
        <name>substrate</name>
    </ligand>
</feature>
<protein>
    <recommendedName>
        <fullName evidence="10">dITP/XTP pyrophosphatase</fullName>
        <ecNumber evidence="10">3.6.1.66</ecNumber>
    </recommendedName>
    <alternativeName>
        <fullName evidence="10">Non-canonical purine NTP pyrophosphatase</fullName>
    </alternativeName>
    <alternativeName>
        <fullName evidence="10">Non-standard purine NTP pyrophosphatase</fullName>
    </alternativeName>
    <alternativeName>
        <fullName evidence="10">Nucleoside-triphosphate diphosphatase</fullName>
    </alternativeName>
    <alternativeName>
        <fullName evidence="10">Nucleoside-triphosphate pyrophosphatase</fullName>
        <shortName evidence="10">NTPase</shortName>
    </alternativeName>
</protein>
<feature type="binding site" evidence="10">
    <location>
        <begin position="8"/>
        <end position="13"/>
    </location>
    <ligand>
        <name>substrate</name>
    </ligand>
</feature>
<dbReference type="GO" id="GO:0036222">
    <property type="term" value="F:XTP diphosphatase activity"/>
    <property type="evidence" value="ECO:0007669"/>
    <property type="project" value="UniProtKB-UniRule"/>
</dbReference>
<sequence>MKELIVATKNQGKVSEFRQMFSKYNISVKSLLDIDRIIDIEETGTTFEANAIIKAEAMVELLGLPVVADDSGLEVDALDGEPGVYSARYAGMEKDDQKNTAKLLRELEGKTDKERTARFVCAVAVARPGVETFVKRGTCEGKIATEPQGTNGFGYDPVFIPRGSTRTLAEHSSDEKNAISHRHHAIEQIEDWLKTLS</sequence>
<dbReference type="EC" id="3.6.1.66" evidence="10"/>
<comment type="cofactor">
    <cofactor evidence="10">
        <name>Mg(2+)</name>
        <dbReference type="ChEBI" id="CHEBI:18420"/>
    </cofactor>
    <text evidence="10">Binds 1 Mg(2+) ion per subunit.</text>
</comment>
<dbReference type="FunFam" id="3.90.950.10:FF:000001">
    <property type="entry name" value="dITP/XTP pyrophosphatase"/>
    <property type="match status" value="1"/>
</dbReference>